<sequence length="90" mass="9844">MKHYSAERKAAVLQKMLPPTSLSVAELAKQEGISDVTLYHWRKQAMASGAMSAVTKKTTEGWSAESKLAAVVETALLSEVELSEYCREKG</sequence>
<protein>
    <submittedName>
        <fullName evidence="1">Transposase</fullName>
    </submittedName>
</protein>
<dbReference type="RefSeq" id="WP_215890464.1">
    <property type="nucleotide sequence ID" value="NZ_JABBHS010000118.1"/>
</dbReference>
<proteinExistence type="predicted"/>
<dbReference type="InterPro" id="IPR036388">
    <property type="entry name" value="WH-like_DNA-bd_sf"/>
</dbReference>
<name>A0A8X8G9P0_ACIFI</name>
<accession>A0A8X8G9P0</accession>
<evidence type="ECO:0000313" key="2">
    <source>
        <dbReference type="Proteomes" id="UP000887300"/>
    </source>
</evidence>
<gene>
    <name evidence="1" type="ORF">HF568_04070</name>
</gene>
<organism evidence="1 2">
    <name type="scientific">Acidithiobacillus ferridurans</name>
    <dbReference type="NCBI Taxonomy" id="1232575"/>
    <lineage>
        <taxon>Bacteria</taxon>
        <taxon>Pseudomonadati</taxon>
        <taxon>Pseudomonadota</taxon>
        <taxon>Acidithiobacillia</taxon>
        <taxon>Acidithiobacillales</taxon>
        <taxon>Acidithiobacillaceae</taxon>
        <taxon>Acidithiobacillus</taxon>
    </lineage>
</organism>
<dbReference type="GO" id="GO:0004803">
    <property type="term" value="F:transposase activity"/>
    <property type="evidence" value="ECO:0007669"/>
    <property type="project" value="InterPro"/>
</dbReference>
<dbReference type="Proteomes" id="UP000887300">
    <property type="component" value="Unassembled WGS sequence"/>
</dbReference>
<dbReference type="Pfam" id="PF01527">
    <property type="entry name" value="HTH_Tnp_1"/>
    <property type="match status" value="1"/>
</dbReference>
<reference evidence="1" key="1">
    <citation type="journal article" date="2021" name="ISME J.">
        <title>Genomic evolution of the class Acidithiobacillia: deep-branching Proteobacteria living in extreme acidic conditions.</title>
        <authorList>
            <person name="Moya-Beltran A."/>
            <person name="Beard S."/>
            <person name="Rojas-Villalobos C."/>
            <person name="Issotta F."/>
            <person name="Gallardo Y."/>
            <person name="Ulloa R."/>
            <person name="Giaveno A."/>
            <person name="Degli Esposti M."/>
            <person name="Johnson D.B."/>
            <person name="Quatrini R."/>
        </authorList>
    </citation>
    <scope>NUCLEOTIDE SEQUENCE</scope>
    <source>
        <strain evidence="1">DSM 583</strain>
    </source>
</reference>
<evidence type="ECO:0000313" key="1">
    <source>
        <dbReference type="EMBL" id="MBU2722419.1"/>
    </source>
</evidence>
<dbReference type="GO" id="GO:0003677">
    <property type="term" value="F:DNA binding"/>
    <property type="evidence" value="ECO:0007669"/>
    <property type="project" value="InterPro"/>
</dbReference>
<feature type="non-terminal residue" evidence="1">
    <location>
        <position position="90"/>
    </location>
</feature>
<dbReference type="EMBL" id="JABBHS010000118">
    <property type="protein sequence ID" value="MBU2722419.1"/>
    <property type="molecule type" value="Genomic_DNA"/>
</dbReference>
<dbReference type="GO" id="GO:0006313">
    <property type="term" value="P:DNA transposition"/>
    <property type="evidence" value="ECO:0007669"/>
    <property type="project" value="InterPro"/>
</dbReference>
<comment type="caution">
    <text evidence="1">The sequence shown here is derived from an EMBL/GenBank/DDBJ whole genome shotgun (WGS) entry which is preliminary data.</text>
</comment>
<dbReference type="AlphaFoldDB" id="A0A8X8G9P0"/>
<dbReference type="InterPro" id="IPR009057">
    <property type="entry name" value="Homeodomain-like_sf"/>
</dbReference>
<dbReference type="Gene3D" id="1.10.10.10">
    <property type="entry name" value="Winged helix-like DNA-binding domain superfamily/Winged helix DNA-binding domain"/>
    <property type="match status" value="1"/>
</dbReference>
<dbReference type="InterPro" id="IPR002514">
    <property type="entry name" value="Transposase_8"/>
</dbReference>
<dbReference type="SUPFAM" id="SSF46689">
    <property type="entry name" value="Homeodomain-like"/>
    <property type="match status" value="1"/>
</dbReference>